<feature type="binding site" evidence="8">
    <location>
        <begin position="541"/>
        <end position="544"/>
    </location>
    <ligand>
        <name>GTP</name>
        <dbReference type="ChEBI" id="CHEBI:37565"/>
    </ligand>
</feature>
<dbReference type="HAMAP" id="MF_00100_B">
    <property type="entry name" value="IF_2_B"/>
    <property type="match status" value="1"/>
</dbReference>
<dbReference type="FunFam" id="2.40.30.10:FF:000008">
    <property type="entry name" value="Translation initiation factor IF-2"/>
    <property type="match status" value="1"/>
</dbReference>
<dbReference type="SUPFAM" id="SSF52540">
    <property type="entry name" value="P-loop containing nucleoside triphosphate hydrolases"/>
    <property type="match status" value="1"/>
</dbReference>
<dbReference type="GO" id="GO:0003924">
    <property type="term" value="F:GTPase activity"/>
    <property type="evidence" value="ECO:0007669"/>
    <property type="project" value="UniProtKB-UniRule"/>
</dbReference>
<feature type="compositionally biased region" description="Basic and acidic residues" evidence="10">
    <location>
        <begin position="139"/>
        <end position="193"/>
    </location>
</feature>
<name>A0A2S0L3N7_9FIRM</name>
<evidence type="ECO:0000256" key="4">
    <source>
        <dbReference type="ARBA" id="ARBA00022741"/>
    </source>
</evidence>
<keyword evidence="6 8" id="KW-0342">GTP-binding</keyword>
<dbReference type="KEGG" id="mdv:C5Q96_03280"/>
<evidence type="ECO:0000256" key="9">
    <source>
        <dbReference type="RuleBase" id="RU000644"/>
    </source>
</evidence>
<organism evidence="12 13">
    <name type="scientific">Mogibacterium diversum</name>
    <dbReference type="NCBI Taxonomy" id="114527"/>
    <lineage>
        <taxon>Bacteria</taxon>
        <taxon>Bacillati</taxon>
        <taxon>Bacillota</taxon>
        <taxon>Clostridia</taxon>
        <taxon>Peptostreptococcales</taxon>
        <taxon>Anaerovoracaceae</taxon>
        <taxon>Mogibacterium</taxon>
    </lineage>
</organism>
<dbReference type="SUPFAM" id="SSF52156">
    <property type="entry name" value="Initiation factor IF2/eIF5b, domain 3"/>
    <property type="match status" value="1"/>
</dbReference>
<dbReference type="GO" id="GO:0005525">
    <property type="term" value="F:GTP binding"/>
    <property type="evidence" value="ECO:0007669"/>
    <property type="project" value="UniProtKB-KW"/>
</dbReference>
<evidence type="ECO:0000256" key="1">
    <source>
        <dbReference type="ARBA" id="ARBA00007733"/>
    </source>
</evidence>
<dbReference type="InterPro" id="IPR000795">
    <property type="entry name" value="T_Tr_GTP-bd_dom"/>
</dbReference>
<dbReference type="RefSeq" id="WP_106056991.1">
    <property type="nucleotide sequence ID" value="NZ_CP027228.1"/>
</dbReference>
<dbReference type="PANTHER" id="PTHR43381">
    <property type="entry name" value="TRANSLATION INITIATION FACTOR IF-2-RELATED"/>
    <property type="match status" value="1"/>
</dbReference>
<dbReference type="InterPro" id="IPR023115">
    <property type="entry name" value="TIF_IF2_dom3"/>
</dbReference>
<dbReference type="NCBIfam" id="TIGR00487">
    <property type="entry name" value="IF-2"/>
    <property type="match status" value="1"/>
</dbReference>
<dbReference type="SUPFAM" id="SSF50447">
    <property type="entry name" value="Translation proteins"/>
    <property type="match status" value="2"/>
</dbReference>
<dbReference type="OrthoDB" id="9811804at2"/>
<feature type="domain" description="Tr-type G" evidence="11">
    <location>
        <begin position="432"/>
        <end position="599"/>
    </location>
</feature>
<evidence type="ECO:0000256" key="8">
    <source>
        <dbReference type="HAMAP-Rule" id="MF_00100"/>
    </source>
</evidence>
<dbReference type="InterPro" id="IPR044145">
    <property type="entry name" value="IF2_II"/>
</dbReference>
<feature type="compositionally biased region" description="Low complexity" evidence="10">
    <location>
        <begin position="259"/>
        <end position="271"/>
    </location>
</feature>
<dbReference type="NCBIfam" id="TIGR00231">
    <property type="entry name" value="small_GTP"/>
    <property type="match status" value="1"/>
</dbReference>
<keyword evidence="4 8" id="KW-0547">Nucleotide-binding</keyword>
<gene>
    <name evidence="8" type="primary">infB</name>
    <name evidence="12" type="ORF">C5Q96_03280</name>
</gene>
<dbReference type="PANTHER" id="PTHR43381:SF5">
    <property type="entry name" value="TR-TYPE G DOMAIN-CONTAINING PROTEIN"/>
    <property type="match status" value="1"/>
</dbReference>
<dbReference type="AlphaFoldDB" id="A0A2S0L3N7"/>
<feature type="region of interest" description="G-domain" evidence="8">
    <location>
        <begin position="435"/>
        <end position="583"/>
    </location>
</feature>
<dbReference type="FunFam" id="2.40.30.10:FF:000007">
    <property type="entry name" value="Translation initiation factor IF-2"/>
    <property type="match status" value="1"/>
</dbReference>
<keyword evidence="13" id="KW-1185">Reference proteome</keyword>
<dbReference type="CDD" id="cd03702">
    <property type="entry name" value="IF2_mtIF2_II"/>
    <property type="match status" value="1"/>
</dbReference>
<dbReference type="FunFam" id="3.40.50.10050:FF:000001">
    <property type="entry name" value="Translation initiation factor IF-2"/>
    <property type="match status" value="1"/>
</dbReference>
<dbReference type="InterPro" id="IPR027417">
    <property type="entry name" value="P-loop_NTPase"/>
</dbReference>
<accession>A0A2S0L3N7</accession>
<dbReference type="Proteomes" id="UP000237883">
    <property type="component" value="Chromosome"/>
</dbReference>
<dbReference type="InterPro" id="IPR006847">
    <property type="entry name" value="IF2_N"/>
</dbReference>
<evidence type="ECO:0000256" key="3">
    <source>
        <dbReference type="ARBA" id="ARBA00022540"/>
    </source>
</evidence>
<dbReference type="CDD" id="cd03692">
    <property type="entry name" value="mtIF2_IVc"/>
    <property type="match status" value="1"/>
</dbReference>
<proteinExistence type="inferred from homology"/>
<dbReference type="InterPro" id="IPR015760">
    <property type="entry name" value="TIF_IF2"/>
</dbReference>
<dbReference type="Gene3D" id="3.40.50.300">
    <property type="entry name" value="P-loop containing nucleotide triphosphate hydrolases"/>
    <property type="match status" value="1"/>
</dbReference>
<keyword evidence="5 8" id="KW-0648">Protein biosynthesis</keyword>
<evidence type="ECO:0000259" key="11">
    <source>
        <dbReference type="PROSITE" id="PS51722"/>
    </source>
</evidence>
<protein>
    <recommendedName>
        <fullName evidence="2 8">Translation initiation factor IF-2</fullName>
    </recommendedName>
</protein>
<dbReference type="GO" id="GO:0005829">
    <property type="term" value="C:cytosol"/>
    <property type="evidence" value="ECO:0007669"/>
    <property type="project" value="TreeGrafter"/>
</dbReference>
<dbReference type="Gene3D" id="3.40.50.10050">
    <property type="entry name" value="Translation initiation factor IF- 2, domain 3"/>
    <property type="match status" value="1"/>
</dbReference>
<dbReference type="Pfam" id="PF04760">
    <property type="entry name" value="IF2_N"/>
    <property type="match status" value="1"/>
</dbReference>
<comment type="similarity">
    <text evidence="1 8 9">Belongs to the TRAFAC class translation factor GTPase superfamily. Classic translation factor GTPase family. IF-2 subfamily.</text>
</comment>
<sequence length="930" mass="101819">MTKKVNELMTELGVSYQDIKKAADTMGIEVKSERTNLAQKDADRLNDTISKLKGLDSKSDKNNNKPKIKAVPIISKDFAHKPKAPVGKPMPRKAESTDGEVDEVKAKSEVKVTVDKEVKAEVKAENAEAKPKTTKKKTAVKEKPSDEVKESKVANKEKAVASNEDAEKAEGKPNKGEEAAKEPEKKIEKKEESYENAPNKPMRFKKIFDASSAPKEEPKPARKKSSDKDGRKDSKKDERGGRKNDKRDGQSRNSDSKQSRSSSRPQSSAAADAPMADKPQTKGKSKKFFDKDKDKDRDKFKHEKRSEGRNSKSRFFDERNLEKQVKHRKKKAPKVTEPEIEIEELLPEGAVAVTVPITVAGLAEQAEISVSKIIMSLMKLGIMATVNQTLDKDTVEMLGEDLGMQVVVTEEKEEVVEEGLDLREDKENELKPRAPIITVMGHVDHGKTSLLDAIRNTNVTAGESGGITQHIGASEVKINGKKIVFLDTPGHEAFTTMRARGAQVTDIAVLVVAADDSVKPQTIESISHAKAANVPMIVAINKIDKPGANVDRVKKDLADRGVLVEDWGGDVISVPVSAKKGEGITDLLEMILLQAEVLELRANPDRLAMGTVIEARLDKSKGPIATLLVTNGTLKAGQSVVAGTTSGKIRVMTNFKGEAIRKALPATPVEILGLSDVPMAGDSFNAVKDDKVAREIAESRQEKMREDVLAKNASTTLEKLFSQIQEGETKELNLIIKGDVQGSVGAIISSLEKLDTEDVRVNVIHSGVGTVTESDVMLAETSGAIIIGFNVRPTTAVQARADDAEIEIRTYRVIYDIIDDVQNAMKGMLDPEYKEEILGKAEIRETFKVPNIGIIGGAYIVEGKVKRNAQVRLVRDGIVIHEGTISSLRRFKDDAKEVAQGYECGIGIEAYNDIKPMDIIECFHMVEIER</sequence>
<dbReference type="InterPro" id="IPR053905">
    <property type="entry name" value="EF-G-like_DII"/>
</dbReference>
<feature type="binding site" evidence="8">
    <location>
        <begin position="487"/>
        <end position="491"/>
    </location>
    <ligand>
        <name>GTP</name>
        <dbReference type="ChEBI" id="CHEBI:37565"/>
    </ligand>
</feature>
<dbReference type="GeneID" id="78391279"/>
<evidence type="ECO:0000313" key="13">
    <source>
        <dbReference type="Proteomes" id="UP000237883"/>
    </source>
</evidence>
<dbReference type="InterPro" id="IPR000178">
    <property type="entry name" value="TF_IF2_bacterial-like"/>
</dbReference>
<dbReference type="PROSITE" id="PS01176">
    <property type="entry name" value="IF2"/>
    <property type="match status" value="1"/>
</dbReference>
<dbReference type="EMBL" id="CP027228">
    <property type="protein sequence ID" value="AVM47912.1"/>
    <property type="molecule type" value="Genomic_DNA"/>
</dbReference>
<evidence type="ECO:0000256" key="2">
    <source>
        <dbReference type="ARBA" id="ARBA00020675"/>
    </source>
</evidence>
<dbReference type="PROSITE" id="PS51722">
    <property type="entry name" value="G_TR_2"/>
    <property type="match status" value="1"/>
</dbReference>
<dbReference type="InterPro" id="IPR036925">
    <property type="entry name" value="TIF_IF2_dom3_sf"/>
</dbReference>
<feature type="compositionally biased region" description="Basic and acidic residues" evidence="10">
    <location>
        <begin position="92"/>
        <end position="131"/>
    </location>
</feature>
<dbReference type="Pfam" id="PF22042">
    <property type="entry name" value="EF-G_D2"/>
    <property type="match status" value="1"/>
</dbReference>
<dbReference type="Gene3D" id="2.40.30.10">
    <property type="entry name" value="Translation factors"/>
    <property type="match status" value="2"/>
</dbReference>
<feature type="compositionally biased region" description="Basic and acidic residues" evidence="10">
    <location>
        <begin position="287"/>
        <end position="324"/>
    </location>
</feature>
<keyword evidence="3 8" id="KW-0396">Initiation factor</keyword>
<feature type="compositionally biased region" description="Basic and acidic residues" evidence="10">
    <location>
        <begin position="53"/>
        <end position="63"/>
    </location>
</feature>
<reference evidence="13" key="1">
    <citation type="submission" date="2018-02" db="EMBL/GenBank/DDBJ databases">
        <authorList>
            <person name="Holder M.E."/>
            <person name="Ajami N.J."/>
            <person name="Petrosino J.F."/>
        </authorList>
    </citation>
    <scope>NUCLEOTIDE SEQUENCE [LARGE SCALE GENOMIC DNA]</scope>
    <source>
        <strain evidence="13">CCUG 47132</strain>
    </source>
</reference>
<keyword evidence="8" id="KW-0963">Cytoplasm</keyword>
<evidence type="ECO:0000256" key="7">
    <source>
        <dbReference type="ARBA" id="ARBA00025162"/>
    </source>
</evidence>
<feature type="compositionally biased region" description="Basic and acidic residues" evidence="10">
    <location>
        <begin position="214"/>
        <end position="258"/>
    </location>
</feature>
<dbReference type="InterPro" id="IPR009000">
    <property type="entry name" value="Transl_B-barrel_sf"/>
</dbReference>
<feature type="binding site" evidence="8">
    <location>
        <begin position="441"/>
        <end position="448"/>
    </location>
    <ligand>
        <name>GTP</name>
        <dbReference type="ChEBI" id="CHEBI:37565"/>
    </ligand>
</feature>
<evidence type="ECO:0000256" key="6">
    <source>
        <dbReference type="ARBA" id="ARBA00023134"/>
    </source>
</evidence>
<feature type="region of interest" description="Disordered" evidence="10">
    <location>
        <begin position="53"/>
        <end position="335"/>
    </location>
</feature>
<comment type="subcellular location">
    <subcellularLocation>
        <location evidence="8">Cytoplasm</location>
    </subcellularLocation>
</comment>
<dbReference type="Pfam" id="PF11987">
    <property type="entry name" value="IF-2"/>
    <property type="match status" value="1"/>
</dbReference>
<comment type="function">
    <text evidence="7 8 9">One of the essential components for the initiation of protein synthesis. Protects formylmethionyl-tRNA from spontaneous hydrolysis and promotes its binding to the 30S ribosomal subunits. Also involved in the hydrolysis of GTP during the formation of the 70S ribosomal complex.</text>
</comment>
<evidence type="ECO:0000256" key="10">
    <source>
        <dbReference type="SAM" id="MobiDB-lite"/>
    </source>
</evidence>
<evidence type="ECO:0000256" key="5">
    <source>
        <dbReference type="ARBA" id="ARBA00022917"/>
    </source>
</evidence>
<dbReference type="GO" id="GO:0003743">
    <property type="term" value="F:translation initiation factor activity"/>
    <property type="evidence" value="ECO:0007669"/>
    <property type="project" value="UniProtKB-UniRule"/>
</dbReference>
<dbReference type="CDD" id="cd01887">
    <property type="entry name" value="IF2_eIF5B"/>
    <property type="match status" value="1"/>
</dbReference>
<dbReference type="InterPro" id="IPR005225">
    <property type="entry name" value="Small_GTP-bd"/>
</dbReference>
<dbReference type="Pfam" id="PF00009">
    <property type="entry name" value="GTP_EFTU"/>
    <property type="match status" value="1"/>
</dbReference>
<evidence type="ECO:0000313" key="12">
    <source>
        <dbReference type="EMBL" id="AVM47912.1"/>
    </source>
</evidence>
<dbReference type="FunFam" id="3.40.50.300:FF:000019">
    <property type="entry name" value="Translation initiation factor IF-2"/>
    <property type="match status" value="1"/>
</dbReference>